<dbReference type="Proteomes" id="UP000799767">
    <property type="component" value="Unassembled WGS sequence"/>
</dbReference>
<dbReference type="AlphaFoldDB" id="A0A6A6Q6C2"/>
<feature type="signal peptide" evidence="1">
    <location>
        <begin position="1"/>
        <end position="21"/>
    </location>
</feature>
<sequence length="70" mass="7419">MIKILACLIAAPTMPLSCVRQASCISRTPEAMMMRVAGDTCKLLGAMDVDMGGSSWTPMPCLIVRPAAPH</sequence>
<name>A0A6A6Q6C2_9PEZI</name>
<protein>
    <recommendedName>
        <fullName evidence="4">Secreted protein</fullName>
    </recommendedName>
</protein>
<gene>
    <name evidence="2" type="ORF">BDY17DRAFT_22388</name>
</gene>
<evidence type="ECO:0000313" key="2">
    <source>
        <dbReference type="EMBL" id="KAF2487988.1"/>
    </source>
</evidence>
<organism evidence="2 3">
    <name type="scientific">Neohortaea acidophila</name>
    <dbReference type="NCBI Taxonomy" id="245834"/>
    <lineage>
        <taxon>Eukaryota</taxon>
        <taxon>Fungi</taxon>
        <taxon>Dikarya</taxon>
        <taxon>Ascomycota</taxon>
        <taxon>Pezizomycotina</taxon>
        <taxon>Dothideomycetes</taxon>
        <taxon>Dothideomycetidae</taxon>
        <taxon>Mycosphaerellales</taxon>
        <taxon>Teratosphaeriaceae</taxon>
        <taxon>Neohortaea</taxon>
    </lineage>
</organism>
<dbReference type="RefSeq" id="XP_033594557.1">
    <property type="nucleotide sequence ID" value="XM_033730143.1"/>
</dbReference>
<reference evidence="2" key="1">
    <citation type="journal article" date="2020" name="Stud. Mycol.">
        <title>101 Dothideomycetes genomes: a test case for predicting lifestyles and emergence of pathogens.</title>
        <authorList>
            <person name="Haridas S."/>
            <person name="Albert R."/>
            <person name="Binder M."/>
            <person name="Bloem J."/>
            <person name="Labutti K."/>
            <person name="Salamov A."/>
            <person name="Andreopoulos B."/>
            <person name="Baker S."/>
            <person name="Barry K."/>
            <person name="Bills G."/>
            <person name="Bluhm B."/>
            <person name="Cannon C."/>
            <person name="Castanera R."/>
            <person name="Culley D."/>
            <person name="Daum C."/>
            <person name="Ezra D."/>
            <person name="Gonzalez J."/>
            <person name="Henrissat B."/>
            <person name="Kuo A."/>
            <person name="Liang C."/>
            <person name="Lipzen A."/>
            <person name="Lutzoni F."/>
            <person name="Magnuson J."/>
            <person name="Mondo S."/>
            <person name="Nolan M."/>
            <person name="Ohm R."/>
            <person name="Pangilinan J."/>
            <person name="Park H.-J."/>
            <person name="Ramirez L."/>
            <person name="Alfaro M."/>
            <person name="Sun H."/>
            <person name="Tritt A."/>
            <person name="Yoshinaga Y."/>
            <person name="Zwiers L.-H."/>
            <person name="Turgeon B."/>
            <person name="Goodwin S."/>
            <person name="Spatafora J."/>
            <person name="Crous P."/>
            <person name="Grigoriev I."/>
        </authorList>
    </citation>
    <scope>NUCLEOTIDE SEQUENCE</scope>
    <source>
        <strain evidence="2">CBS 113389</strain>
    </source>
</reference>
<evidence type="ECO:0000313" key="3">
    <source>
        <dbReference type="Proteomes" id="UP000799767"/>
    </source>
</evidence>
<evidence type="ECO:0000256" key="1">
    <source>
        <dbReference type="SAM" id="SignalP"/>
    </source>
</evidence>
<dbReference type="EMBL" id="MU001631">
    <property type="protein sequence ID" value="KAF2487988.1"/>
    <property type="molecule type" value="Genomic_DNA"/>
</dbReference>
<keyword evidence="3" id="KW-1185">Reference proteome</keyword>
<proteinExistence type="predicted"/>
<accession>A0A6A6Q6C2</accession>
<dbReference type="GeneID" id="54471145"/>
<feature type="chain" id="PRO_5025338507" description="Secreted protein" evidence="1">
    <location>
        <begin position="22"/>
        <end position="70"/>
    </location>
</feature>
<keyword evidence="1" id="KW-0732">Signal</keyword>
<evidence type="ECO:0008006" key="4">
    <source>
        <dbReference type="Google" id="ProtNLM"/>
    </source>
</evidence>
<dbReference type="OrthoDB" id="529367at2759"/>